<dbReference type="InterPro" id="IPR058625">
    <property type="entry name" value="MdtA-like_BSH"/>
</dbReference>
<name>J9D7R3_9ZZZZ</name>
<dbReference type="NCBIfam" id="TIGR01730">
    <property type="entry name" value="RND_mfp"/>
    <property type="match status" value="1"/>
</dbReference>
<dbReference type="Gene3D" id="2.40.50.100">
    <property type="match status" value="1"/>
</dbReference>
<sequence>MKGKSLSLLTMIVAVLCSCGQQPAQERGPRPVKLAEVASLGTMEKSYSGVVSPDQFSDLAFKMSGPLVSMNVLEGQRVKKGQVVAEIDPTDYKLDYDAKRASFQKAASQMQRAEKLLMKNAISMQEFETTQASYTNAKSAFENAQNTLNDTKLRAPFDGFIQKKYVENYQRVQPGQGVVCLVNPTRLQVEFTIPETNIAYVTSPGTICVEFDAYKGKCFQAKVKEYVEASQDGAGVPVFLYIDDPEFDLKKYQISVGFSCRIKVNIQNETVREGITVPLSAVVYDNKNNTKSVFIYNPSTSQVEQRKVTDDGTIVGRNDLVVKGDVKVGEKVVAAGASYLVDGQQVKVLTD</sequence>
<dbReference type="PANTHER" id="PTHR30469">
    <property type="entry name" value="MULTIDRUG RESISTANCE PROTEIN MDTA"/>
    <property type="match status" value="1"/>
</dbReference>
<dbReference type="Gene3D" id="2.40.420.20">
    <property type="match status" value="1"/>
</dbReference>
<dbReference type="Gene3D" id="1.10.287.470">
    <property type="entry name" value="Helix hairpin bin"/>
    <property type="match status" value="1"/>
</dbReference>
<reference evidence="2" key="1">
    <citation type="journal article" date="2012" name="PLoS ONE">
        <title>Gene sets for utilization of primary and secondary nutrition supplies in the distal gut of endangered iberian lynx.</title>
        <authorList>
            <person name="Alcaide M."/>
            <person name="Messina E."/>
            <person name="Richter M."/>
            <person name="Bargiela R."/>
            <person name="Peplies J."/>
            <person name="Huws S.A."/>
            <person name="Newbold C.J."/>
            <person name="Golyshin P.N."/>
            <person name="Simon M.A."/>
            <person name="Lopez G."/>
            <person name="Yakimov M.M."/>
            <person name="Ferrer M."/>
        </authorList>
    </citation>
    <scope>NUCLEOTIDE SEQUENCE</scope>
</reference>
<dbReference type="InterPro" id="IPR006143">
    <property type="entry name" value="RND_pump_MFP"/>
</dbReference>
<dbReference type="Gene3D" id="2.40.30.170">
    <property type="match status" value="1"/>
</dbReference>
<protein>
    <submittedName>
        <fullName evidence="2">Periplasmic linker protein, putative multidrug resistance protein</fullName>
    </submittedName>
</protein>
<feature type="domain" description="Multidrug resistance protein MdtA-like barrel-sandwich hybrid" evidence="1">
    <location>
        <begin position="62"/>
        <end position="178"/>
    </location>
</feature>
<organism evidence="2">
    <name type="scientific">gut metagenome</name>
    <dbReference type="NCBI Taxonomy" id="749906"/>
    <lineage>
        <taxon>unclassified sequences</taxon>
        <taxon>metagenomes</taxon>
        <taxon>organismal metagenomes</taxon>
    </lineage>
</organism>
<dbReference type="SUPFAM" id="SSF111369">
    <property type="entry name" value="HlyD-like secretion proteins"/>
    <property type="match status" value="1"/>
</dbReference>
<comment type="caution">
    <text evidence="2">The sequence shown here is derived from an EMBL/GenBank/DDBJ whole genome shotgun (WGS) entry which is preliminary data.</text>
</comment>
<dbReference type="PANTHER" id="PTHR30469:SF20">
    <property type="entry name" value="EFFLUX RND TRANSPORTER PERIPLASMIC ADAPTOR SUBUNIT"/>
    <property type="match status" value="1"/>
</dbReference>
<evidence type="ECO:0000313" key="2">
    <source>
        <dbReference type="EMBL" id="EJX08836.1"/>
    </source>
</evidence>
<evidence type="ECO:0000259" key="1">
    <source>
        <dbReference type="Pfam" id="PF25917"/>
    </source>
</evidence>
<dbReference type="EMBL" id="AMCI01000529">
    <property type="protein sequence ID" value="EJX08836.1"/>
    <property type="molecule type" value="Genomic_DNA"/>
</dbReference>
<dbReference type="GO" id="GO:1990281">
    <property type="term" value="C:efflux pump complex"/>
    <property type="evidence" value="ECO:0007669"/>
    <property type="project" value="TreeGrafter"/>
</dbReference>
<accession>J9D7R3</accession>
<dbReference type="PROSITE" id="PS51257">
    <property type="entry name" value="PROKAR_LIPOPROTEIN"/>
    <property type="match status" value="1"/>
</dbReference>
<proteinExistence type="predicted"/>
<gene>
    <name evidence="2" type="ORF">EVA_03050</name>
</gene>
<dbReference type="Pfam" id="PF25917">
    <property type="entry name" value="BSH_RND"/>
    <property type="match status" value="1"/>
</dbReference>
<dbReference type="GO" id="GO:0015562">
    <property type="term" value="F:efflux transmembrane transporter activity"/>
    <property type="evidence" value="ECO:0007669"/>
    <property type="project" value="TreeGrafter"/>
</dbReference>
<dbReference type="AlphaFoldDB" id="J9D7R3"/>